<gene>
    <name evidence="4" type="primary">ureD</name>
    <name evidence="5" type="ORF">D1115_19805</name>
</gene>
<dbReference type="RefSeq" id="WP_128813052.1">
    <property type="nucleotide sequence ID" value="NZ_CP032094.1"/>
</dbReference>
<dbReference type="EMBL" id="CP032094">
    <property type="protein sequence ID" value="AXY03156.1"/>
    <property type="molecule type" value="Genomic_DNA"/>
</dbReference>
<dbReference type="PANTHER" id="PTHR33643">
    <property type="entry name" value="UREASE ACCESSORY PROTEIN D"/>
    <property type="match status" value="1"/>
</dbReference>
<evidence type="ECO:0000313" key="5">
    <source>
        <dbReference type="EMBL" id="AXY03156.1"/>
    </source>
</evidence>
<proteinExistence type="inferred from homology"/>
<evidence type="ECO:0000256" key="4">
    <source>
        <dbReference type="HAMAP-Rule" id="MF_01384"/>
    </source>
</evidence>
<evidence type="ECO:0000256" key="1">
    <source>
        <dbReference type="ARBA" id="ARBA00007177"/>
    </source>
</evidence>
<comment type="subunit">
    <text evidence="4">UreD, UreF and UreG form a complex that acts as a GTP-hydrolysis-dependent molecular chaperone, activating the urease apoprotein by helping to assemble the nickel containing metallocenter of UreC. The UreE protein probably delivers the nickel.</text>
</comment>
<comment type="function">
    <text evidence="4">Required for maturation of urease via the functional incorporation of the urease nickel metallocenter.</text>
</comment>
<dbReference type="InterPro" id="IPR002669">
    <property type="entry name" value="UreD"/>
</dbReference>
<evidence type="ECO:0000256" key="3">
    <source>
        <dbReference type="ARBA" id="ARBA00023186"/>
    </source>
</evidence>
<comment type="similarity">
    <text evidence="1 4">Belongs to the UreD family.</text>
</comment>
<accession>A0ABN5PKH4</accession>
<dbReference type="HAMAP" id="MF_01384">
    <property type="entry name" value="UreD"/>
    <property type="match status" value="1"/>
</dbReference>
<dbReference type="Proteomes" id="UP000262832">
    <property type="component" value="Chromosome II"/>
</dbReference>
<protein>
    <recommendedName>
        <fullName evidence="4">Urease accessory protein UreD</fullName>
    </recommendedName>
</protein>
<dbReference type="Pfam" id="PF01774">
    <property type="entry name" value="UreD"/>
    <property type="match status" value="1"/>
</dbReference>
<keyword evidence="6" id="KW-1185">Reference proteome</keyword>
<reference evidence="5 6" key="1">
    <citation type="submission" date="2018-08" db="EMBL/GenBank/DDBJ databases">
        <title>Genomic taxonomy of the Vibrionaceae family.</title>
        <authorList>
            <person name="Gomez-Gil B."/>
            <person name="Tanaka M."/>
            <person name="Sawabe T."/>
            <person name="Enciso-Ibarra K."/>
        </authorList>
    </citation>
    <scope>NUCLEOTIDE SEQUENCE [LARGE SCALE GENOMIC DNA]</scope>
    <source>
        <strain evidence="5 6">CAIM 1831</strain>
    </source>
</reference>
<dbReference type="PANTHER" id="PTHR33643:SF1">
    <property type="entry name" value="UREASE ACCESSORY PROTEIN D"/>
    <property type="match status" value="1"/>
</dbReference>
<evidence type="ECO:0000256" key="2">
    <source>
        <dbReference type="ARBA" id="ARBA00022988"/>
    </source>
</evidence>
<organism evidence="5 6">
    <name type="scientific">Vibrio alfacsensis</name>
    <dbReference type="NCBI Taxonomy" id="1074311"/>
    <lineage>
        <taxon>Bacteria</taxon>
        <taxon>Pseudomonadati</taxon>
        <taxon>Pseudomonadota</taxon>
        <taxon>Gammaproteobacteria</taxon>
        <taxon>Vibrionales</taxon>
        <taxon>Vibrionaceae</taxon>
        <taxon>Vibrio</taxon>
    </lineage>
</organism>
<sequence>MSVFSSPISGWAAEIYLHYQMRRGVTRLTDRKQKGPLMVQRPFYPEKGISHTYLLHPPGGVVGGDALNVHICVDEQAHSLITTPGATKFYRSAGHSARQVQILDVKQNAILEWLPLENIFFPKANAVLDTQIKLHSTSRFIGWEMQCFGRPMLDELFTSGNVIGRTHIYVDERLVLAESLNIQDGIGNRAAAMREFPMMGSLYIYRGDEDLKAHFQTALSSVIASENDQMEFGITDVDGLLIVRILGYQTESIMSIFVHLWQMCREHWYGYVPETPRIWAT</sequence>
<keyword evidence="2 4" id="KW-0996">Nickel insertion</keyword>
<comment type="subcellular location">
    <subcellularLocation>
        <location evidence="4">Cytoplasm</location>
    </subcellularLocation>
</comment>
<keyword evidence="4" id="KW-0963">Cytoplasm</keyword>
<evidence type="ECO:0000313" key="6">
    <source>
        <dbReference type="Proteomes" id="UP000262832"/>
    </source>
</evidence>
<keyword evidence="3 4" id="KW-0143">Chaperone</keyword>
<name>A0ABN5PKH4_9VIBR</name>